<gene>
    <name evidence="3" type="ORF">EUX98_g1805</name>
</gene>
<protein>
    <recommendedName>
        <fullName evidence="2">ATP-dependent DNA ligase family profile domain-containing protein</fullName>
    </recommendedName>
</protein>
<dbReference type="Gene3D" id="3.30.1490.70">
    <property type="match status" value="1"/>
</dbReference>
<dbReference type="InterPro" id="IPR050191">
    <property type="entry name" value="ATP-dep_DNA_ligase"/>
</dbReference>
<dbReference type="PANTHER" id="PTHR45674:SF12">
    <property type="entry name" value="ATP DEPENDENT DNA LIGASE DOMAIN-CONTAINING PROTEIN"/>
    <property type="match status" value="1"/>
</dbReference>
<sequence length="516" mass="57168">MLAARVPISLRNGPNQAIEDLTALFAHIIATHEEGLVLKADESRYNDWKMPWIKMKKDYIPGLGDTVDMVILGASWDKNRARELCVAPTVLTTFYLGMLNKPDHAAVQPTSKPHFECTFVVEYGLTREKLEELNFMIRASDPVSTATSEGALPYTHSLYPGLSRPTLMLTKPLVAEIFGAGFTKPPGSKLYELRFSRISKVFRPSERSWIDAVTVQEFQQLARHATGRDRPGKLEDDWCNEVWGKPSSPGVNGASKQKHREEEWFGKLERSEGRSPTRRRLFLYDTDTENAQAVTASASKEPGPSTLPAAMASVTNVAAMPQSPTPGRLMLPPASNTLPSEVDPTVVVSTQCALMPPPVLRRESTEIVNSEQPVPSSSHLSELDVPATLSAFLRNAVVWFARPADAKRPAGRSPSRRVAPLGNQVNTLETFLVACGWTTTSSGCPWADKGVVFVDDSSEQWLEYPMLRLLKWRSNFVGQVVLVKPVWVLSMRVLEHQLWAAEGEVDVESYCLSKLG</sequence>
<dbReference type="AlphaFoldDB" id="A0A4V3XJ99"/>
<dbReference type="GO" id="GO:0005634">
    <property type="term" value="C:nucleus"/>
    <property type="evidence" value="ECO:0007669"/>
    <property type="project" value="TreeGrafter"/>
</dbReference>
<organism evidence="3 4">
    <name type="scientific">Antrodiella citrinella</name>
    <dbReference type="NCBI Taxonomy" id="2447956"/>
    <lineage>
        <taxon>Eukaryota</taxon>
        <taxon>Fungi</taxon>
        <taxon>Dikarya</taxon>
        <taxon>Basidiomycota</taxon>
        <taxon>Agaricomycotina</taxon>
        <taxon>Agaricomycetes</taxon>
        <taxon>Polyporales</taxon>
        <taxon>Steccherinaceae</taxon>
        <taxon>Antrodiella</taxon>
    </lineage>
</organism>
<keyword evidence="1" id="KW-0436">Ligase</keyword>
<dbReference type="OrthoDB" id="7482721at2759"/>
<reference evidence="3 4" key="1">
    <citation type="submission" date="2019-02" db="EMBL/GenBank/DDBJ databases">
        <title>Genome sequencing of the rare red list fungi Antrodiella citrinella (Flaviporus citrinellus).</title>
        <authorList>
            <person name="Buettner E."/>
            <person name="Kellner H."/>
        </authorList>
    </citation>
    <scope>NUCLEOTIDE SEQUENCE [LARGE SCALE GENOMIC DNA]</scope>
    <source>
        <strain evidence="3 4">DSM 108506</strain>
    </source>
</reference>
<keyword evidence="4" id="KW-1185">Reference proteome</keyword>
<evidence type="ECO:0000313" key="3">
    <source>
        <dbReference type="EMBL" id="THH32363.1"/>
    </source>
</evidence>
<dbReference type="Proteomes" id="UP000308730">
    <property type="component" value="Unassembled WGS sequence"/>
</dbReference>
<dbReference type="EMBL" id="SGPM01000023">
    <property type="protein sequence ID" value="THH32363.1"/>
    <property type="molecule type" value="Genomic_DNA"/>
</dbReference>
<dbReference type="GO" id="GO:1903461">
    <property type="term" value="P:Okazaki fragment processing involved in mitotic DNA replication"/>
    <property type="evidence" value="ECO:0007669"/>
    <property type="project" value="TreeGrafter"/>
</dbReference>
<dbReference type="GO" id="GO:0005739">
    <property type="term" value="C:mitochondrion"/>
    <property type="evidence" value="ECO:0007669"/>
    <property type="project" value="TreeGrafter"/>
</dbReference>
<dbReference type="PROSITE" id="PS50160">
    <property type="entry name" value="DNA_LIGASE_A3"/>
    <property type="match status" value="1"/>
</dbReference>
<dbReference type="GO" id="GO:0005524">
    <property type="term" value="F:ATP binding"/>
    <property type="evidence" value="ECO:0007669"/>
    <property type="project" value="InterPro"/>
</dbReference>
<dbReference type="GO" id="GO:0006310">
    <property type="term" value="P:DNA recombination"/>
    <property type="evidence" value="ECO:0007669"/>
    <property type="project" value="InterPro"/>
</dbReference>
<dbReference type="PROSITE" id="PS00333">
    <property type="entry name" value="DNA_LIGASE_A2"/>
    <property type="match status" value="1"/>
</dbReference>
<feature type="domain" description="ATP-dependent DNA ligase family profile" evidence="2">
    <location>
        <begin position="19"/>
        <end position="80"/>
    </location>
</feature>
<evidence type="ECO:0000259" key="2">
    <source>
        <dbReference type="PROSITE" id="PS50160"/>
    </source>
</evidence>
<dbReference type="InterPro" id="IPR016059">
    <property type="entry name" value="DNA_ligase_ATP-dep_CS"/>
</dbReference>
<accession>A0A4V3XJ99</accession>
<comment type="caution">
    <text evidence="3">The sequence shown here is derived from an EMBL/GenBank/DDBJ whole genome shotgun (WGS) entry which is preliminary data.</text>
</comment>
<dbReference type="Gene3D" id="2.40.50.140">
    <property type="entry name" value="Nucleic acid-binding proteins"/>
    <property type="match status" value="1"/>
</dbReference>
<evidence type="ECO:0000256" key="1">
    <source>
        <dbReference type="ARBA" id="ARBA00022598"/>
    </source>
</evidence>
<dbReference type="PANTHER" id="PTHR45674">
    <property type="entry name" value="DNA LIGASE 1/3 FAMILY MEMBER"/>
    <property type="match status" value="1"/>
</dbReference>
<evidence type="ECO:0000313" key="4">
    <source>
        <dbReference type="Proteomes" id="UP000308730"/>
    </source>
</evidence>
<proteinExistence type="predicted"/>
<dbReference type="InterPro" id="IPR012340">
    <property type="entry name" value="NA-bd_OB-fold"/>
</dbReference>
<dbReference type="InterPro" id="IPR012310">
    <property type="entry name" value="DNA_ligase_ATP-dep_cent"/>
</dbReference>
<dbReference type="GO" id="GO:0006281">
    <property type="term" value="P:DNA repair"/>
    <property type="evidence" value="ECO:0007669"/>
    <property type="project" value="InterPro"/>
</dbReference>
<dbReference type="GO" id="GO:0003910">
    <property type="term" value="F:DNA ligase (ATP) activity"/>
    <property type="evidence" value="ECO:0007669"/>
    <property type="project" value="InterPro"/>
</dbReference>
<name>A0A4V3XJ99_9APHY</name>